<keyword evidence="3" id="KW-1185">Reference proteome</keyword>
<dbReference type="PANTHER" id="PTHR30404">
    <property type="entry name" value="N-ACETYLMURAMOYL-L-ALANINE AMIDASE"/>
    <property type="match status" value="1"/>
</dbReference>
<dbReference type="SMART" id="SM00646">
    <property type="entry name" value="Ami_3"/>
    <property type="match status" value="1"/>
</dbReference>
<accession>A0ABV9GKU3</accession>
<feature type="domain" description="MurNAc-LAA" evidence="1">
    <location>
        <begin position="119"/>
        <end position="228"/>
    </location>
</feature>
<dbReference type="Gene3D" id="3.40.630.40">
    <property type="entry name" value="Zn-dependent exopeptidases"/>
    <property type="match status" value="1"/>
</dbReference>
<dbReference type="InterPro" id="IPR002508">
    <property type="entry name" value="MurNAc-LAA_cat"/>
</dbReference>
<sequence length="234" mass="26089">MGKKIKTTIFALIFLVILLAAFHFTIGESKQNAPKKLLKTNGPAKNAKKEDWLLGGKTIVIDPGHGGNDGGSIGQNGTLEKDVTLKTALKVEQQLLKKTKATVILTRDADEYVSLKDRVKVAHKKSADLFISIHYDAFTDHKVQGMTTYFYNIKDAGLAQMMHEQLLDHHLNTRDRGVAIGDYYVLRDNLSPAILLELGYISNLDDEKRINSEAYQDKEAEAITDGIIEYLKSE</sequence>
<organism evidence="2 3">
    <name type="scientific">Camelliibacillus cellulosilyticus</name>
    <dbReference type="NCBI Taxonomy" id="2174486"/>
    <lineage>
        <taxon>Bacteria</taxon>
        <taxon>Bacillati</taxon>
        <taxon>Bacillota</taxon>
        <taxon>Bacilli</taxon>
        <taxon>Bacillales</taxon>
        <taxon>Sporolactobacillaceae</taxon>
        <taxon>Camelliibacillus</taxon>
    </lineage>
</organism>
<comment type="caution">
    <text evidence="2">The sequence shown here is derived from an EMBL/GenBank/DDBJ whole genome shotgun (WGS) entry which is preliminary data.</text>
</comment>
<dbReference type="PANTHER" id="PTHR30404:SF7">
    <property type="entry name" value="CELL WALL AMIDASE LYTH-RELATED"/>
    <property type="match status" value="1"/>
</dbReference>
<dbReference type="Proteomes" id="UP001596022">
    <property type="component" value="Unassembled WGS sequence"/>
</dbReference>
<proteinExistence type="predicted"/>
<dbReference type="EMBL" id="JBHSFW010000004">
    <property type="protein sequence ID" value="MFC4618922.1"/>
    <property type="molecule type" value="Genomic_DNA"/>
</dbReference>
<reference evidence="3" key="1">
    <citation type="journal article" date="2019" name="Int. J. Syst. Evol. Microbiol.">
        <title>The Global Catalogue of Microorganisms (GCM) 10K type strain sequencing project: providing services to taxonomists for standard genome sequencing and annotation.</title>
        <authorList>
            <consortium name="The Broad Institute Genomics Platform"/>
            <consortium name="The Broad Institute Genome Sequencing Center for Infectious Disease"/>
            <person name="Wu L."/>
            <person name="Ma J."/>
        </authorList>
    </citation>
    <scope>NUCLEOTIDE SEQUENCE [LARGE SCALE GENOMIC DNA]</scope>
    <source>
        <strain evidence="3">CGMCC 1.16306</strain>
    </source>
</reference>
<protein>
    <submittedName>
        <fullName evidence="2">N-acetylmuramoyl-L-alanine amidase</fullName>
    </submittedName>
</protein>
<evidence type="ECO:0000259" key="1">
    <source>
        <dbReference type="SMART" id="SM00646"/>
    </source>
</evidence>
<evidence type="ECO:0000313" key="2">
    <source>
        <dbReference type="EMBL" id="MFC4618922.1"/>
    </source>
</evidence>
<dbReference type="InterPro" id="IPR050695">
    <property type="entry name" value="N-acetylmuramoyl_amidase_3"/>
</dbReference>
<dbReference type="SUPFAM" id="SSF53187">
    <property type="entry name" value="Zn-dependent exopeptidases"/>
    <property type="match status" value="1"/>
</dbReference>
<gene>
    <name evidence="2" type="ORF">ACFO4N_09295</name>
</gene>
<dbReference type="Pfam" id="PF01520">
    <property type="entry name" value="Amidase_3"/>
    <property type="match status" value="1"/>
</dbReference>
<evidence type="ECO:0000313" key="3">
    <source>
        <dbReference type="Proteomes" id="UP001596022"/>
    </source>
</evidence>
<name>A0ABV9GKU3_9BACL</name>
<dbReference type="RefSeq" id="WP_376846023.1">
    <property type="nucleotide sequence ID" value="NZ_JBHSFW010000004.1"/>
</dbReference>
<dbReference type="CDD" id="cd02696">
    <property type="entry name" value="MurNAc-LAA"/>
    <property type="match status" value="1"/>
</dbReference>